<evidence type="ECO:0000313" key="3">
    <source>
        <dbReference type="Proteomes" id="UP000196027"/>
    </source>
</evidence>
<dbReference type="PROSITE" id="PS51549">
    <property type="entry name" value="DM13"/>
    <property type="match status" value="1"/>
</dbReference>
<protein>
    <recommendedName>
        <fullName evidence="1">DM13 domain-containing protein</fullName>
    </recommendedName>
</protein>
<proteinExistence type="predicted"/>
<sequence length="163" mass="17875">MIRLALVFVVGLLTGLAVGAVTVLFYYPFWFPPAEVNETVTLLPGKVMVAEGAFIHPDPDDDVHWGKGGLTVYQQGDALEYFLNADFEVGPGPDFHVYVVNEQNITDKNQFDPDRAIELGRLKSFTGSQVYVLTNGVNAGPSHSLVVWCKTFKQLITSANVSL</sequence>
<dbReference type="EMBL" id="CP021425">
    <property type="protein sequence ID" value="ARU58983.1"/>
    <property type="molecule type" value="Genomic_DNA"/>
</dbReference>
<dbReference type="RefSeq" id="WP_087463699.1">
    <property type="nucleotide sequence ID" value="NZ_CP021425.1"/>
</dbReference>
<reference evidence="2 3" key="1">
    <citation type="submission" date="2017-05" db="EMBL/GenBank/DDBJ databases">
        <title>Genomic insights into alkan degradation activity of Oleiphilus messinensis.</title>
        <authorList>
            <person name="Kozyavkin S.A."/>
            <person name="Slesarev A.I."/>
            <person name="Golyshin P.N."/>
            <person name="Korzhenkov A."/>
            <person name="Golyshina O.N."/>
            <person name="Toshchakov S.V."/>
        </authorList>
    </citation>
    <scope>NUCLEOTIDE SEQUENCE [LARGE SCALE GENOMIC DNA]</scope>
    <source>
        <strain evidence="2 3">ME102</strain>
    </source>
</reference>
<dbReference type="OrthoDB" id="6106486at2"/>
<name>A0A1Y0IHT4_9GAMM</name>
<evidence type="ECO:0000313" key="2">
    <source>
        <dbReference type="EMBL" id="ARU58983.1"/>
    </source>
</evidence>
<dbReference type="Pfam" id="PF10517">
    <property type="entry name" value="DM13"/>
    <property type="match status" value="1"/>
</dbReference>
<evidence type="ECO:0000259" key="1">
    <source>
        <dbReference type="PROSITE" id="PS51549"/>
    </source>
</evidence>
<dbReference type="KEGG" id="ome:OLMES_4996"/>
<gene>
    <name evidence="2" type="ORF">OLMES_4996</name>
</gene>
<dbReference type="Proteomes" id="UP000196027">
    <property type="component" value="Chromosome"/>
</dbReference>
<feature type="domain" description="DM13" evidence="1">
    <location>
        <begin position="52"/>
        <end position="162"/>
    </location>
</feature>
<organism evidence="2 3">
    <name type="scientific">Oleiphilus messinensis</name>
    <dbReference type="NCBI Taxonomy" id="141451"/>
    <lineage>
        <taxon>Bacteria</taxon>
        <taxon>Pseudomonadati</taxon>
        <taxon>Pseudomonadota</taxon>
        <taxon>Gammaproteobacteria</taxon>
        <taxon>Oceanospirillales</taxon>
        <taxon>Oleiphilaceae</taxon>
        <taxon>Oleiphilus</taxon>
    </lineage>
</organism>
<dbReference type="AlphaFoldDB" id="A0A1Y0IHT4"/>
<keyword evidence="3" id="KW-1185">Reference proteome</keyword>
<dbReference type="InterPro" id="IPR019545">
    <property type="entry name" value="DM13_domain"/>
</dbReference>
<accession>A0A1Y0IHT4</accession>